<evidence type="ECO:0000259" key="1">
    <source>
        <dbReference type="Pfam" id="PF08241"/>
    </source>
</evidence>
<protein>
    <submittedName>
        <fullName evidence="2">Methyltransferase type 11</fullName>
    </submittedName>
</protein>
<dbReference type="GO" id="GO:0032259">
    <property type="term" value="P:methylation"/>
    <property type="evidence" value="ECO:0007669"/>
    <property type="project" value="UniProtKB-KW"/>
</dbReference>
<comment type="caution">
    <text evidence="2">The sequence shown here is derived from an EMBL/GenBank/DDBJ whole genome shotgun (WGS) entry which is preliminary data.</text>
</comment>
<keyword evidence="3" id="KW-1185">Reference proteome</keyword>
<keyword evidence="2" id="KW-0489">Methyltransferase</keyword>
<keyword evidence="2" id="KW-0808">Transferase</keyword>
<evidence type="ECO:0000313" key="2">
    <source>
        <dbReference type="EMBL" id="RAK59950.1"/>
    </source>
</evidence>
<dbReference type="InterPro" id="IPR029063">
    <property type="entry name" value="SAM-dependent_MTases_sf"/>
</dbReference>
<organism evidence="2 3">
    <name type="scientific">Phenylobacterium hankyongense</name>
    <dbReference type="NCBI Taxonomy" id="1813876"/>
    <lineage>
        <taxon>Bacteria</taxon>
        <taxon>Pseudomonadati</taxon>
        <taxon>Pseudomonadota</taxon>
        <taxon>Alphaproteobacteria</taxon>
        <taxon>Caulobacterales</taxon>
        <taxon>Caulobacteraceae</taxon>
        <taxon>Phenylobacterium</taxon>
    </lineage>
</organism>
<dbReference type="GO" id="GO:0008757">
    <property type="term" value="F:S-adenosylmethionine-dependent methyltransferase activity"/>
    <property type="evidence" value="ECO:0007669"/>
    <property type="project" value="InterPro"/>
</dbReference>
<dbReference type="Proteomes" id="UP000249842">
    <property type="component" value="Unassembled WGS sequence"/>
</dbReference>
<dbReference type="InterPro" id="IPR013216">
    <property type="entry name" value="Methyltransf_11"/>
</dbReference>
<evidence type="ECO:0000313" key="3">
    <source>
        <dbReference type="Proteomes" id="UP000249842"/>
    </source>
</evidence>
<proteinExistence type="predicted"/>
<sequence length="279" mass="30082">MRRDVLELRQFYASDLGRAARVMVTRKVVEAWSDAHGLDVLALGYATPFVLPLQPATRRVVAAMPAQQGVELWPGGERNLATLVAEDALPFANALFDRILVAHAIEEAADPIGLLREVWRVLAPTGRVIVAVAARNGLWANVEKTPFGHGRPYSRGQLAELLREAELEPSGWTRALYVPPLGWMAGWAEGFEQAGSRLWPGFAGVVLMEAVKQTFAVKPRASRVRARAARPVLVPAPGVAPVSRAPDIAARPPLLERTRESLSLTVRSAAGGATGDACP</sequence>
<dbReference type="EMBL" id="QFYP01000001">
    <property type="protein sequence ID" value="RAK59950.1"/>
    <property type="molecule type" value="Genomic_DNA"/>
</dbReference>
<gene>
    <name evidence="2" type="ORF">DJ021_09105</name>
</gene>
<dbReference type="AlphaFoldDB" id="A0A328AXX6"/>
<accession>A0A328AXX6</accession>
<dbReference type="OrthoDB" id="9800231at2"/>
<dbReference type="Pfam" id="PF08241">
    <property type="entry name" value="Methyltransf_11"/>
    <property type="match status" value="1"/>
</dbReference>
<dbReference type="RefSeq" id="WP_111457243.1">
    <property type="nucleotide sequence ID" value="NZ_QFYP01000001.1"/>
</dbReference>
<dbReference type="SUPFAM" id="SSF53335">
    <property type="entry name" value="S-adenosyl-L-methionine-dependent methyltransferases"/>
    <property type="match status" value="1"/>
</dbReference>
<reference evidence="3" key="1">
    <citation type="submission" date="2018-05" db="EMBL/GenBank/DDBJ databases">
        <authorList>
            <person name="Li X."/>
        </authorList>
    </citation>
    <scope>NUCLEOTIDE SEQUENCE [LARGE SCALE GENOMIC DNA]</scope>
    <source>
        <strain evidence="3">HKS-05</strain>
    </source>
</reference>
<name>A0A328AXX6_9CAUL</name>
<dbReference type="Gene3D" id="3.40.50.150">
    <property type="entry name" value="Vaccinia Virus protein VP39"/>
    <property type="match status" value="1"/>
</dbReference>
<feature type="domain" description="Methyltransferase type 11" evidence="1">
    <location>
        <begin position="85"/>
        <end position="130"/>
    </location>
</feature>